<reference evidence="2 3" key="1">
    <citation type="submission" date="2018-01" db="EMBL/GenBank/DDBJ databases">
        <title>Draft genome sequence of Salinispora sp. 13K206.</title>
        <authorList>
            <person name="Sahin N."/>
            <person name="Saygin H."/>
            <person name="Ay H."/>
        </authorList>
    </citation>
    <scope>NUCLEOTIDE SEQUENCE [LARGE SCALE GENOMIC DNA]</scope>
    <source>
        <strain evidence="2 3">13K206</strain>
    </source>
</reference>
<dbReference type="SUPFAM" id="SSF51735">
    <property type="entry name" value="NAD(P)-binding Rossmann-fold domains"/>
    <property type="match status" value="1"/>
</dbReference>
<keyword evidence="3" id="KW-1185">Reference proteome</keyword>
<comment type="caution">
    <text evidence="2">The sequence shown here is derived from an EMBL/GenBank/DDBJ whole genome shotgun (WGS) entry which is preliminary data.</text>
</comment>
<evidence type="ECO:0000256" key="1">
    <source>
        <dbReference type="SAM" id="MobiDB-lite"/>
    </source>
</evidence>
<dbReference type="Gene3D" id="3.40.50.720">
    <property type="entry name" value="NAD(P)-binding Rossmann-like Domain"/>
    <property type="match status" value="1"/>
</dbReference>
<dbReference type="EMBL" id="POUB01000274">
    <property type="protein sequence ID" value="PZF88375.1"/>
    <property type="molecule type" value="Genomic_DNA"/>
</dbReference>
<evidence type="ECO:0008006" key="4">
    <source>
        <dbReference type="Google" id="ProtNLM"/>
    </source>
</evidence>
<dbReference type="AlphaFoldDB" id="A0A2W2BMP2"/>
<feature type="region of interest" description="Disordered" evidence="1">
    <location>
        <begin position="71"/>
        <end position="94"/>
    </location>
</feature>
<dbReference type="Proteomes" id="UP000248749">
    <property type="component" value="Unassembled WGS sequence"/>
</dbReference>
<protein>
    <recommendedName>
        <fullName evidence="4">Short-chain dehydrogenase</fullName>
    </recommendedName>
</protein>
<proteinExistence type="predicted"/>
<organism evidence="2 3">
    <name type="scientific">Micromonospora deserti</name>
    <dbReference type="NCBI Taxonomy" id="2070366"/>
    <lineage>
        <taxon>Bacteria</taxon>
        <taxon>Bacillati</taxon>
        <taxon>Actinomycetota</taxon>
        <taxon>Actinomycetes</taxon>
        <taxon>Micromonosporales</taxon>
        <taxon>Micromonosporaceae</taxon>
        <taxon>Micromonospora</taxon>
    </lineage>
</organism>
<name>A0A2W2BMP2_9ACTN</name>
<evidence type="ECO:0000313" key="3">
    <source>
        <dbReference type="Proteomes" id="UP000248749"/>
    </source>
</evidence>
<evidence type="ECO:0000313" key="2">
    <source>
        <dbReference type="EMBL" id="PZF88375.1"/>
    </source>
</evidence>
<sequence>MVTGASAGIGRAVVGEFARCGYDVEVLARGEDGLRAALPEVRGLVGPGWRLQEHQWMTAVTYSETARSAWRPSARNPRSVRLAVAGPDEKEKTP</sequence>
<accession>A0A2W2BMP2</accession>
<gene>
    <name evidence="2" type="ORF">C1I99_26465</name>
</gene>
<dbReference type="InterPro" id="IPR036291">
    <property type="entry name" value="NAD(P)-bd_dom_sf"/>
</dbReference>